<reference evidence="1 2" key="1">
    <citation type="submission" date="2018-08" db="EMBL/GenBank/DDBJ databases">
        <title>Mucilaginibacter sp. MYSH2.</title>
        <authorList>
            <person name="Seo T."/>
        </authorList>
    </citation>
    <scope>NUCLEOTIDE SEQUENCE [LARGE SCALE GENOMIC DNA]</scope>
    <source>
        <strain evidence="1 2">MYSH2</strain>
    </source>
</reference>
<evidence type="ECO:0000313" key="2">
    <source>
        <dbReference type="Proteomes" id="UP000264217"/>
    </source>
</evidence>
<dbReference type="Proteomes" id="UP000264217">
    <property type="component" value="Unassembled WGS sequence"/>
</dbReference>
<evidence type="ECO:0000313" key="1">
    <source>
        <dbReference type="EMBL" id="RFZ90068.1"/>
    </source>
</evidence>
<organism evidence="1 2">
    <name type="scientific">Mucilaginibacter conchicola</name>
    <dbReference type="NCBI Taxonomy" id="2303333"/>
    <lineage>
        <taxon>Bacteria</taxon>
        <taxon>Pseudomonadati</taxon>
        <taxon>Bacteroidota</taxon>
        <taxon>Sphingobacteriia</taxon>
        <taxon>Sphingobacteriales</taxon>
        <taxon>Sphingobacteriaceae</taxon>
        <taxon>Mucilaginibacter</taxon>
    </lineage>
</organism>
<protein>
    <submittedName>
        <fullName evidence="1">Uncharacterized protein</fullName>
    </submittedName>
</protein>
<gene>
    <name evidence="1" type="ORF">D0C36_22770</name>
</gene>
<keyword evidence="2" id="KW-1185">Reference proteome</keyword>
<name>A0A372NMI6_9SPHI</name>
<comment type="caution">
    <text evidence="1">The sequence shown here is derived from an EMBL/GenBank/DDBJ whole genome shotgun (WGS) entry which is preliminary data.</text>
</comment>
<sequence>MYDITLISTVHTERGNCTSAELYKIISGIAPEIIFEELPDNLFKICYDQEIPMEVLELKCVHNYLKDYPVKHFPVDIDISATLSNYHIDYMFNEFNRYDAYRKIERQQVTLTEEQGFGFLNSSYCAELFAEKAALEKQLIAFSNQKEFLADFYDRFHKEQESREIRMIENIYNISFHNEYHQAVFLLGSGHRRSFEKLAFKFNEMNDLKLNWKFYKEHQ</sequence>
<dbReference type="AlphaFoldDB" id="A0A372NMI6"/>
<accession>A0A372NMI6</accession>
<dbReference type="RefSeq" id="WP_117394035.1">
    <property type="nucleotide sequence ID" value="NZ_QWDC01000005.1"/>
</dbReference>
<dbReference type="OrthoDB" id="674654at2"/>
<dbReference type="EMBL" id="QWDC01000005">
    <property type="protein sequence ID" value="RFZ90068.1"/>
    <property type="molecule type" value="Genomic_DNA"/>
</dbReference>
<proteinExistence type="predicted"/>